<feature type="transmembrane region" description="Helical" evidence="1">
    <location>
        <begin position="403"/>
        <end position="425"/>
    </location>
</feature>
<feature type="transmembrane region" description="Helical" evidence="1">
    <location>
        <begin position="613"/>
        <end position="637"/>
    </location>
</feature>
<sequence length="659" mass="70875">MQLTRSLKLGLIAVIVIAVVSSAYTAYRYRFLVEKDFRQVELLASYGDIVSLAGAEGMTAREGMSFLKERGLTGVVIQEPTVEDLVKRGDAVVYQGRQLVALLDEAEHPSWLSELQARGYLEPSRTYLVATNPVTGEQLARFIPAKLPNSYCLATEDGCVVGTVAPYEVLKDIGAGFSLTTAREVSSRGLDVFLQVRTWPGANRTSIGKVFGQFADMPGLAGIVFNDTTVPGYPGALDETARQMAKLGVPVAEIEFYPQAGLPKLARLLDQHLVRLHTLNDKDQKSLSSSEAIDRYVLAAAERNHRLLLFKPLSNEKSLAALGHMISATKQRLLEEGLSAGPASTLPASAAPLVLVFVAGLGVIAGGVLLFAALGWRRWLVGLALAAAAVWVLLLYADRTFAAKLMALTSVLVFPTLGVLTGVDAKPRTVGRALSAFVKMSGVSLLGAVFMVGLLADSSFMLKLNQFAGVKLAHAVPLGVVAVFFVLKAAPGRSLREKIEGMMVRPLETGMALGGLVLAAALAVYLIRTGNEGLPVSGLELKLRTLLDHIMGARPRTKEFALGHPAMLLLLLYGYRNNRFLPLLVLAAIGQVSMVNTFAHIHTPLMVSVLRTCNGLVLGLAVGLVAYAAVKVLGMWWERLGEAVEDEPEKIRVSEEMRD</sequence>
<dbReference type="RefSeq" id="WP_013174360.1">
    <property type="nucleotide sequence ID" value="NC_014220.1"/>
</dbReference>
<keyword evidence="1" id="KW-0812">Transmembrane</keyword>
<dbReference type="eggNOG" id="ENOG502Z8QQ">
    <property type="taxonomic scope" value="Bacteria"/>
</dbReference>
<gene>
    <name evidence="2" type="ordered locus">Slip_0156</name>
</gene>
<dbReference type="STRING" id="643648.Slip_0156"/>
<name>D7CJ67_SYNLT</name>
<dbReference type="OrthoDB" id="3805529at2"/>
<keyword evidence="3" id="KW-1185">Reference proteome</keyword>
<feature type="transmembrane region" description="Helical" evidence="1">
    <location>
        <begin position="379"/>
        <end position="397"/>
    </location>
</feature>
<evidence type="ECO:0000313" key="2">
    <source>
        <dbReference type="EMBL" id="ADI00956.1"/>
    </source>
</evidence>
<keyword evidence="1" id="KW-1133">Transmembrane helix</keyword>
<feature type="transmembrane region" description="Helical" evidence="1">
    <location>
        <begin position="580"/>
        <end position="601"/>
    </location>
</feature>
<organism evidence="2 3">
    <name type="scientific">Syntrophothermus lipocalidus (strain DSM 12680 / TGB-C1)</name>
    <dbReference type="NCBI Taxonomy" id="643648"/>
    <lineage>
        <taxon>Bacteria</taxon>
        <taxon>Bacillati</taxon>
        <taxon>Bacillota</taxon>
        <taxon>Clostridia</taxon>
        <taxon>Eubacteriales</taxon>
        <taxon>Syntrophomonadaceae</taxon>
        <taxon>Syntrophothermus</taxon>
    </lineage>
</organism>
<evidence type="ECO:0000313" key="3">
    <source>
        <dbReference type="Proteomes" id="UP000000378"/>
    </source>
</evidence>
<accession>D7CJ67</accession>
<feature type="transmembrane region" description="Helical" evidence="1">
    <location>
        <begin position="507"/>
        <end position="527"/>
    </location>
</feature>
<feature type="transmembrane region" description="Helical" evidence="1">
    <location>
        <begin position="437"/>
        <end position="456"/>
    </location>
</feature>
<reference evidence="3" key="1">
    <citation type="journal article" date="2010" name="Stand. Genomic Sci.">
        <title>Complete genome sequence of Syntrophothermus lipocalidus type strain (TGB-C1T).</title>
        <authorList>
            <consortium name="US DOE Joint Genome Institute (JGI-PGF)"/>
            <person name="Djao O."/>
            <person name="Zhang X."/>
            <person name="Lucas S."/>
            <person name="Lapidus A."/>
            <person name="Glavina Del Rio T."/>
            <person name="Nolan M."/>
            <person name="Tice H."/>
            <person name="Cheng J."/>
            <person name="Han C."/>
            <person name="Tapia R."/>
            <person name="Goodwin L."/>
            <person name="Pitluck S."/>
            <person name="Liolios K."/>
            <person name="Ivanova N."/>
            <person name="Mavromatis K."/>
            <person name="Mikhailova N."/>
            <person name="Ovchinnikova G."/>
            <person name="Pati A."/>
            <person name="Brambilla E."/>
            <person name="Chen A."/>
            <person name="Palaniappan K."/>
            <person name="Land M."/>
            <person name="Hauser L."/>
            <person name="Chang Y."/>
            <person name="Jeffries C."/>
            <person name="Rohde M."/>
            <person name="Sikorski J."/>
            <person name="Spring S."/>
            <person name="Goker M."/>
            <person name="Detter J."/>
            <person name="Woyke T."/>
            <person name="Bristow J."/>
            <person name="Eisen J."/>
            <person name="Markowitz V."/>
            <person name="Hugenholtz P."/>
            <person name="Kyrpides N."/>
            <person name="Klenk H."/>
        </authorList>
    </citation>
    <scope>NUCLEOTIDE SEQUENCE [LARGE SCALE GENOMIC DNA]</scope>
    <source>
        <strain evidence="3">DSM 12680 / TGB-C1</strain>
    </source>
</reference>
<keyword evidence="1" id="KW-0472">Membrane</keyword>
<dbReference type="EMBL" id="CP002048">
    <property type="protein sequence ID" value="ADI00956.1"/>
    <property type="molecule type" value="Genomic_DNA"/>
</dbReference>
<protein>
    <submittedName>
        <fullName evidence="2">Uncharacterized protein</fullName>
    </submittedName>
</protein>
<dbReference type="Pfam" id="PF18949">
    <property type="entry name" value="DUF5693"/>
    <property type="match status" value="1"/>
</dbReference>
<dbReference type="Proteomes" id="UP000000378">
    <property type="component" value="Chromosome"/>
</dbReference>
<feature type="transmembrane region" description="Helical" evidence="1">
    <location>
        <begin position="468"/>
        <end position="487"/>
    </location>
</feature>
<dbReference type="InterPro" id="IPR043748">
    <property type="entry name" value="DUF5693"/>
</dbReference>
<feature type="transmembrane region" description="Helical" evidence="1">
    <location>
        <begin position="350"/>
        <end position="372"/>
    </location>
</feature>
<dbReference type="HOGENOM" id="CLU_023389_0_0_9"/>
<dbReference type="KEGG" id="slp:Slip_0156"/>
<reference evidence="2 3" key="2">
    <citation type="journal article" date="2010" name="Stand. Genomic Sci.">
        <title>Complete genome sequence of Syntrophothermus lipocalidus type strain (TGB-C1).</title>
        <authorList>
            <person name="Djao O.D."/>
            <person name="Zhang X."/>
            <person name="Lucas S."/>
            <person name="Lapidus A."/>
            <person name="Del Rio T.G."/>
            <person name="Nolan M."/>
            <person name="Tice H."/>
            <person name="Cheng J.F."/>
            <person name="Han C."/>
            <person name="Tapia R."/>
            <person name="Goodwin L."/>
            <person name="Pitluck S."/>
            <person name="Liolios K."/>
            <person name="Ivanova N."/>
            <person name="Mavromatis K."/>
            <person name="Mikhailova N."/>
            <person name="Ovchinnikova G."/>
            <person name="Pati A."/>
            <person name="Brambilla E."/>
            <person name="Chen A."/>
            <person name="Palaniappan K."/>
            <person name="Land M."/>
            <person name="Hauser L."/>
            <person name="Chang Y.J."/>
            <person name="Jeffries C.D."/>
            <person name="Rohde M."/>
            <person name="Sikorski J."/>
            <person name="Spring S."/>
            <person name="Goker M."/>
            <person name="Detter J.C."/>
            <person name="Woyke T."/>
            <person name="Bristow J."/>
            <person name="Eisen J.A."/>
            <person name="Markowitz V."/>
            <person name="Hugenholtz P."/>
            <person name="Kyrpides N.C."/>
            <person name="Klenk H.P."/>
        </authorList>
    </citation>
    <scope>NUCLEOTIDE SEQUENCE [LARGE SCALE GENOMIC DNA]</scope>
    <source>
        <strain evidence="3">DSM 12680 / TGB-C1</strain>
    </source>
</reference>
<proteinExistence type="predicted"/>
<evidence type="ECO:0000256" key="1">
    <source>
        <dbReference type="SAM" id="Phobius"/>
    </source>
</evidence>
<dbReference type="AlphaFoldDB" id="D7CJ67"/>